<organism evidence="2 3">
    <name type="scientific">Sutcliffiella horikoshii</name>
    <dbReference type="NCBI Taxonomy" id="79883"/>
    <lineage>
        <taxon>Bacteria</taxon>
        <taxon>Bacillati</taxon>
        <taxon>Bacillota</taxon>
        <taxon>Bacilli</taxon>
        <taxon>Bacillales</taxon>
        <taxon>Bacillaceae</taxon>
        <taxon>Sutcliffiella</taxon>
    </lineage>
</organism>
<protein>
    <submittedName>
        <fullName evidence="2">DUF962 domain-containing protein</fullName>
    </submittedName>
</protein>
<feature type="transmembrane region" description="Helical" evidence="1">
    <location>
        <begin position="76"/>
        <end position="94"/>
    </location>
</feature>
<gene>
    <name evidence="2" type="ORF">FZC75_09910</name>
</gene>
<dbReference type="Proteomes" id="UP000324517">
    <property type="component" value="Unassembled WGS sequence"/>
</dbReference>
<dbReference type="AlphaFoldDB" id="A0A5D4TC08"/>
<feature type="transmembrane region" description="Helical" evidence="1">
    <location>
        <begin position="23"/>
        <end position="56"/>
    </location>
</feature>
<evidence type="ECO:0000313" key="3">
    <source>
        <dbReference type="Proteomes" id="UP000324517"/>
    </source>
</evidence>
<dbReference type="EMBL" id="VTET01000004">
    <property type="protein sequence ID" value="TYS72268.1"/>
    <property type="molecule type" value="Genomic_DNA"/>
</dbReference>
<proteinExistence type="predicted"/>
<keyword evidence="1" id="KW-1133">Transmembrane helix</keyword>
<evidence type="ECO:0000313" key="2">
    <source>
        <dbReference type="EMBL" id="TYS72268.1"/>
    </source>
</evidence>
<reference evidence="2 3" key="1">
    <citation type="submission" date="2019-08" db="EMBL/GenBank/DDBJ databases">
        <title>Bacillus genomes from the desert of Cuatro Cienegas, Coahuila.</title>
        <authorList>
            <person name="Olmedo-Alvarez G."/>
        </authorList>
    </citation>
    <scope>NUCLEOTIDE SEQUENCE [LARGE SCALE GENOMIC DNA]</scope>
    <source>
        <strain evidence="2 3">CH98b_3T</strain>
    </source>
</reference>
<accession>A0A5D4TC08</accession>
<dbReference type="OrthoDB" id="7356072at2"/>
<name>A0A5D4TC08_9BACI</name>
<dbReference type="RefSeq" id="WP_148979154.1">
    <property type="nucleotide sequence ID" value="NZ_JBNIKO010000001.1"/>
</dbReference>
<evidence type="ECO:0000256" key="1">
    <source>
        <dbReference type="SAM" id="Phobius"/>
    </source>
</evidence>
<comment type="caution">
    <text evidence="2">The sequence shown here is derived from an EMBL/GenBank/DDBJ whole genome shotgun (WGS) entry which is preliminary data.</text>
</comment>
<dbReference type="PANTHER" id="PTHR34205">
    <property type="entry name" value="TRANSMEMBRANE PROTEIN"/>
    <property type="match status" value="1"/>
</dbReference>
<keyword evidence="1" id="KW-0812">Transmembrane</keyword>
<sequence length="102" mass="12343">MIEKVKNDLLLYQKAHRNPWNQVLHYFAFLAAFLAWVFLFVNWWVTLVLAILHYVFSWIGHFYFEKNKPASFKYPLIGFYAGFSWFFLKTFELISGKRILPK</sequence>
<dbReference type="PANTHER" id="PTHR34205:SF2">
    <property type="entry name" value="DUF962 DOMAIN-CONTAINING PROTEIN"/>
    <property type="match status" value="1"/>
</dbReference>
<keyword evidence="1" id="KW-0472">Membrane</keyword>
<dbReference type="Pfam" id="PF06127">
    <property type="entry name" value="Mpo1-like"/>
    <property type="match status" value="1"/>
</dbReference>
<dbReference type="InterPro" id="IPR009305">
    <property type="entry name" value="Mpo1-like"/>
</dbReference>